<protein>
    <submittedName>
        <fullName evidence="1">Uncharacterized protein</fullName>
    </submittedName>
</protein>
<proteinExistence type="predicted"/>
<dbReference type="AlphaFoldDB" id="A0AAN7FGG9"/>
<comment type="caution">
    <text evidence="1">The sequence shown here is derived from an EMBL/GenBank/DDBJ whole genome shotgun (WGS) entry which is preliminary data.</text>
</comment>
<accession>A0AAN7FGG9</accession>
<organism evidence="1 2">
    <name type="scientific">Quercus rubra</name>
    <name type="common">Northern red oak</name>
    <name type="synonym">Quercus borealis</name>
    <dbReference type="NCBI Taxonomy" id="3512"/>
    <lineage>
        <taxon>Eukaryota</taxon>
        <taxon>Viridiplantae</taxon>
        <taxon>Streptophyta</taxon>
        <taxon>Embryophyta</taxon>
        <taxon>Tracheophyta</taxon>
        <taxon>Spermatophyta</taxon>
        <taxon>Magnoliopsida</taxon>
        <taxon>eudicotyledons</taxon>
        <taxon>Gunneridae</taxon>
        <taxon>Pentapetalae</taxon>
        <taxon>rosids</taxon>
        <taxon>fabids</taxon>
        <taxon>Fagales</taxon>
        <taxon>Fagaceae</taxon>
        <taxon>Quercus</taxon>
    </lineage>
</organism>
<evidence type="ECO:0000313" key="2">
    <source>
        <dbReference type="Proteomes" id="UP001324115"/>
    </source>
</evidence>
<reference evidence="1 2" key="1">
    <citation type="journal article" date="2023" name="G3 (Bethesda)">
        <title>A haplotype-resolved chromosome-scale genome for Quercus rubra L. provides insights into the genetics of adaptive traits for red oak species.</title>
        <authorList>
            <person name="Kapoor B."/>
            <person name="Jenkins J."/>
            <person name="Schmutz J."/>
            <person name="Zhebentyayeva T."/>
            <person name="Kuelheim C."/>
            <person name="Coggeshall M."/>
            <person name="Heim C."/>
            <person name="Lasky J.R."/>
            <person name="Leites L."/>
            <person name="Islam-Faridi N."/>
            <person name="Romero-Severson J."/>
            <person name="DeLeo V.L."/>
            <person name="Lucas S.M."/>
            <person name="Lazic D."/>
            <person name="Gailing O."/>
            <person name="Carlson J."/>
            <person name="Staton M."/>
        </authorList>
    </citation>
    <scope>NUCLEOTIDE SEQUENCE [LARGE SCALE GENOMIC DNA]</scope>
    <source>
        <strain evidence="1">Pseudo-F2</strain>
    </source>
</reference>
<keyword evidence="2" id="KW-1185">Reference proteome</keyword>
<gene>
    <name evidence="1" type="ORF">RGQ29_021377</name>
</gene>
<dbReference type="EMBL" id="JAXUIC010000005">
    <property type="protein sequence ID" value="KAK4591154.1"/>
    <property type="molecule type" value="Genomic_DNA"/>
</dbReference>
<evidence type="ECO:0000313" key="1">
    <source>
        <dbReference type="EMBL" id="KAK4591154.1"/>
    </source>
</evidence>
<sequence>MKNRSSTSDPLFLSRVLPLFPSLKKPQIASSPMSVNFTSSHQRPHLLTAEGFLRDQLVLILFKECGESEEH</sequence>
<dbReference type="Proteomes" id="UP001324115">
    <property type="component" value="Unassembled WGS sequence"/>
</dbReference>
<name>A0AAN7FGG9_QUERU</name>